<dbReference type="RefSeq" id="WP_120795645.1">
    <property type="nucleotide sequence ID" value="NZ_RBXL01000001.1"/>
</dbReference>
<dbReference type="Pfam" id="PF00563">
    <property type="entry name" value="EAL"/>
    <property type="match status" value="1"/>
</dbReference>
<dbReference type="InterPro" id="IPR001610">
    <property type="entry name" value="PAC"/>
</dbReference>
<dbReference type="PROSITE" id="PS50110">
    <property type="entry name" value="RESPONSE_REGULATORY"/>
    <property type="match status" value="1"/>
</dbReference>
<accession>A0A495V3Q8</accession>
<dbReference type="Gene3D" id="3.30.70.270">
    <property type="match status" value="1"/>
</dbReference>
<dbReference type="Pfam" id="PF00990">
    <property type="entry name" value="GGDEF"/>
    <property type="match status" value="1"/>
</dbReference>
<keyword evidence="10" id="KW-1185">Reference proteome</keyword>
<dbReference type="Gene3D" id="3.30.450.20">
    <property type="entry name" value="PAS domain"/>
    <property type="match status" value="1"/>
</dbReference>
<dbReference type="InterPro" id="IPR000014">
    <property type="entry name" value="PAS"/>
</dbReference>
<dbReference type="Pfam" id="PF08447">
    <property type="entry name" value="PAS_3"/>
    <property type="match status" value="1"/>
</dbReference>
<dbReference type="InterPro" id="IPR000700">
    <property type="entry name" value="PAS-assoc_C"/>
</dbReference>
<evidence type="ECO:0000259" key="4">
    <source>
        <dbReference type="PROSITE" id="PS50110"/>
    </source>
</evidence>
<dbReference type="Proteomes" id="UP000274556">
    <property type="component" value="Unassembled WGS sequence"/>
</dbReference>
<dbReference type="InterPro" id="IPR052155">
    <property type="entry name" value="Biofilm_reg_signaling"/>
</dbReference>
<dbReference type="GO" id="GO:0000160">
    <property type="term" value="P:phosphorelay signal transduction system"/>
    <property type="evidence" value="ECO:0007669"/>
    <property type="project" value="InterPro"/>
</dbReference>
<evidence type="ECO:0000256" key="1">
    <source>
        <dbReference type="ARBA" id="ARBA00012282"/>
    </source>
</evidence>
<evidence type="ECO:0000256" key="2">
    <source>
        <dbReference type="ARBA" id="ARBA00022636"/>
    </source>
</evidence>
<dbReference type="EC" id="3.1.4.52" evidence="1"/>
<protein>
    <recommendedName>
        <fullName evidence="1">cyclic-guanylate-specific phosphodiesterase</fullName>
        <ecNumber evidence="1">3.1.4.52</ecNumber>
    </recommendedName>
</protein>
<dbReference type="SUPFAM" id="SSF55785">
    <property type="entry name" value="PYP-like sensor domain (PAS domain)"/>
    <property type="match status" value="1"/>
</dbReference>
<dbReference type="OrthoDB" id="8553030at2"/>
<dbReference type="SMART" id="SM00448">
    <property type="entry name" value="REC"/>
    <property type="match status" value="1"/>
</dbReference>
<evidence type="ECO:0000259" key="5">
    <source>
        <dbReference type="PROSITE" id="PS50112"/>
    </source>
</evidence>
<reference evidence="9 10" key="1">
    <citation type="submission" date="2018-10" db="EMBL/GenBank/DDBJ databases">
        <title>Genomic Encyclopedia of Archaeal and Bacterial Type Strains, Phase II (KMG-II): from individual species to whole genera.</title>
        <authorList>
            <person name="Goeker M."/>
        </authorList>
    </citation>
    <scope>NUCLEOTIDE SEQUENCE [LARGE SCALE GENOMIC DNA]</scope>
    <source>
        <strain evidence="9 10">DSM 235</strain>
    </source>
</reference>
<dbReference type="SMART" id="SM00086">
    <property type="entry name" value="PAC"/>
    <property type="match status" value="1"/>
</dbReference>
<dbReference type="GO" id="GO:0071111">
    <property type="term" value="F:cyclic-guanylate-specific phosphodiesterase activity"/>
    <property type="evidence" value="ECO:0007669"/>
    <property type="project" value="UniProtKB-EC"/>
</dbReference>
<comment type="caution">
    <text evidence="9">The sequence shown here is derived from an EMBL/GenBank/DDBJ whole genome shotgun (WGS) entry which is preliminary data.</text>
</comment>
<evidence type="ECO:0000259" key="7">
    <source>
        <dbReference type="PROSITE" id="PS50883"/>
    </source>
</evidence>
<dbReference type="InterPro" id="IPR043128">
    <property type="entry name" value="Rev_trsase/Diguanyl_cyclase"/>
</dbReference>
<dbReference type="PANTHER" id="PTHR44757:SF2">
    <property type="entry name" value="BIOFILM ARCHITECTURE MAINTENANCE PROTEIN MBAA"/>
    <property type="match status" value="1"/>
</dbReference>
<feature type="domain" description="PAC" evidence="6">
    <location>
        <begin position="216"/>
        <end position="268"/>
    </location>
</feature>
<dbReference type="AlphaFoldDB" id="A0A495V3Q8"/>
<dbReference type="NCBIfam" id="TIGR00254">
    <property type="entry name" value="GGDEF"/>
    <property type="match status" value="1"/>
</dbReference>
<keyword evidence="3" id="KW-0597">Phosphoprotein</keyword>
<evidence type="ECO:0000259" key="8">
    <source>
        <dbReference type="PROSITE" id="PS50887"/>
    </source>
</evidence>
<dbReference type="Pfam" id="PF00072">
    <property type="entry name" value="Response_reg"/>
    <property type="match status" value="1"/>
</dbReference>
<dbReference type="CDD" id="cd00156">
    <property type="entry name" value="REC"/>
    <property type="match status" value="1"/>
</dbReference>
<dbReference type="PROSITE" id="PS50883">
    <property type="entry name" value="EAL"/>
    <property type="match status" value="1"/>
</dbReference>
<feature type="domain" description="Response regulatory" evidence="4">
    <location>
        <begin position="10"/>
        <end position="126"/>
    </location>
</feature>
<evidence type="ECO:0000313" key="9">
    <source>
        <dbReference type="EMBL" id="RKT43007.1"/>
    </source>
</evidence>
<dbReference type="NCBIfam" id="TIGR00229">
    <property type="entry name" value="sensory_box"/>
    <property type="match status" value="1"/>
</dbReference>
<proteinExistence type="predicted"/>
<evidence type="ECO:0000313" key="10">
    <source>
        <dbReference type="Proteomes" id="UP000274556"/>
    </source>
</evidence>
<dbReference type="CDD" id="cd01948">
    <property type="entry name" value="EAL"/>
    <property type="match status" value="1"/>
</dbReference>
<dbReference type="FunFam" id="3.20.20.450:FF:000001">
    <property type="entry name" value="Cyclic di-GMP phosphodiesterase yahA"/>
    <property type="match status" value="1"/>
</dbReference>
<dbReference type="PROSITE" id="PS50887">
    <property type="entry name" value="GGDEF"/>
    <property type="match status" value="1"/>
</dbReference>
<organism evidence="9 10">
    <name type="scientific">Thiocapsa rosea</name>
    <dbReference type="NCBI Taxonomy" id="69360"/>
    <lineage>
        <taxon>Bacteria</taxon>
        <taxon>Pseudomonadati</taxon>
        <taxon>Pseudomonadota</taxon>
        <taxon>Gammaproteobacteria</taxon>
        <taxon>Chromatiales</taxon>
        <taxon>Chromatiaceae</taxon>
        <taxon>Thiocapsa</taxon>
    </lineage>
</organism>
<dbReference type="InterPro" id="IPR001789">
    <property type="entry name" value="Sig_transdc_resp-reg_receiver"/>
</dbReference>
<feature type="domain" description="GGDEF" evidence="8">
    <location>
        <begin position="300"/>
        <end position="433"/>
    </location>
</feature>
<sequence>MNASPKPRLNVLVIEDDPADFRLLVRHLRKECLAADCTRVASNEELEAALAEGCWTLALADYRIPGMEFESTLGMLRARCPELPVILVSGTVGEERAVELLHCGVGDFVLKDHLIRLVPAIERCLRETEEQRARRDAQAALRESEEKYRILADYSPNWEYWIAPDGAYRYVSPACLEVSGYAPAEFFADSGLMESIIHPDDLNAWRMHRAGSTDPVPLSFRIHTRDGDERWLEHVCVPVLDDAGHFLGRRGSNRDITERRRAEQKVDFLTYRDPLTGLPNRALFHELLTRAIAHAERTGTEFALLFLDLDNFKTVNESLGHSQGDRLLIAVSRRLLDVLPEGNALARIGGDEFNLILDRGRRLPGIDLIAQHLIDALNEPFLIDERHIYIGVSIGIALYPADGQEIETLQSSADAALNQAKQQGRGILRFFSPELTDRAKARLALEAELRHAIEGDELRLYYQPQTDLVSGETVGLEGLVRWHHPERGMIPPGDFIPLAEESGLVVALGDWVLHTACRQIKTWLDAGLAPRRTAVNVSAVQLSRDHLIESVKHALRETGIPPERLELEITESFVIADREQSFKALAELRALGVRLSIDDFGTGYSSLAYLQHIEIHELKIDISFVRDVTTNTSNASIVKAIIALGHSLGSEIVAEGVETQAQADYLRALHCDLMQGYLVSRPLPVEEITRFLSRAGATPRDTSR</sequence>
<dbReference type="InterPro" id="IPR001633">
    <property type="entry name" value="EAL_dom"/>
</dbReference>
<gene>
    <name evidence="9" type="ORF">BDD21_0314</name>
</gene>
<dbReference type="InterPro" id="IPR035919">
    <property type="entry name" value="EAL_sf"/>
</dbReference>
<dbReference type="SMART" id="SM00267">
    <property type="entry name" value="GGDEF"/>
    <property type="match status" value="1"/>
</dbReference>
<feature type="domain" description="EAL" evidence="7">
    <location>
        <begin position="442"/>
        <end position="696"/>
    </location>
</feature>
<evidence type="ECO:0000256" key="3">
    <source>
        <dbReference type="PROSITE-ProRule" id="PRU00169"/>
    </source>
</evidence>
<dbReference type="Gene3D" id="3.40.50.2300">
    <property type="match status" value="1"/>
</dbReference>
<dbReference type="InterPro" id="IPR011006">
    <property type="entry name" value="CheY-like_superfamily"/>
</dbReference>
<dbReference type="SUPFAM" id="SSF52172">
    <property type="entry name" value="CheY-like"/>
    <property type="match status" value="1"/>
</dbReference>
<dbReference type="CDD" id="cd00130">
    <property type="entry name" value="PAS"/>
    <property type="match status" value="1"/>
</dbReference>
<dbReference type="InterPro" id="IPR013655">
    <property type="entry name" value="PAS_fold_3"/>
</dbReference>
<dbReference type="PANTHER" id="PTHR44757">
    <property type="entry name" value="DIGUANYLATE CYCLASE DGCP"/>
    <property type="match status" value="1"/>
</dbReference>
<dbReference type="InterPro" id="IPR035965">
    <property type="entry name" value="PAS-like_dom_sf"/>
</dbReference>
<dbReference type="SMART" id="SM00052">
    <property type="entry name" value="EAL"/>
    <property type="match status" value="1"/>
</dbReference>
<dbReference type="Gene3D" id="3.20.20.450">
    <property type="entry name" value="EAL domain"/>
    <property type="match status" value="1"/>
</dbReference>
<feature type="domain" description="PAS" evidence="5">
    <location>
        <begin position="144"/>
        <end position="201"/>
    </location>
</feature>
<name>A0A495V3Q8_9GAMM</name>
<dbReference type="PROSITE" id="PS50113">
    <property type="entry name" value="PAC"/>
    <property type="match status" value="1"/>
</dbReference>
<dbReference type="CDD" id="cd01949">
    <property type="entry name" value="GGDEF"/>
    <property type="match status" value="1"/>
</dbReference>
<dbReference type="InterPro" id="IPR000160">
    <property type="entry name" value="GGDEF_dom"/>
</dbReference>
<dbReference type="InterPro" id="IPR029787">
    <property type="entry name" value="Nucleotide_cyclase"/>
</dbReference>
<feature type="modified residue" description="4-aspartylphosphate" evidence="3">
    <location>
        <position position="61"/>
    </location>
</feature>
<dbReference type="SUPFAM" id="SSF55073">
    <property type="entry name" value="Nucleotide cyclase"/>
    <property type="match status" value="1"/>
</dbReference>
<keyword evidence="2" id="KW-0973">c-di-GMP</keyword>
<dbReference type="SUPFAM" id="SSF141868">
    <property type="entry name" value="EAL domain-like"/>
    <property type="match status" value="1"/>
</dbReference>
<evidence type="ECO:0000259" key="6">
    <source>
        <dbReference type="PROSITE" id="PS50113"/>
    </source>
</evidence>
<dbReference type="EMBL" id="RBXL01000001">
    <property type="protein sequence ID" value="RKT43007.1"/>
    <property type="molecule type" value="Genomic_DNA"/>
</dbReference>
<dbReference type="PROSITE" id="PS50112">
    <property type="entry name" value="PAS"/>
    <property type="match status" value="1"/>
</dbReference>